<feature type="region of interest" description="Disordered" evidence="1">
    <location>
        <begin position="42"/>
        <end position="64"/>
    </location>
</feature>
<accession>A0A0E0C648</accession>
<reference evidence="3" key="1">
    <citation type="submission" date="2015-04" db="UniProtKB">
        <authorList>
            <consortium name="EnsemblPlants"/>
        </authorList>
    </citation>
    <scope>IDENTIFICATION</scope>
</reference>
<dbReference type="EnsemblPlants" id="OMERI01G24310.3">
    <property type="protein sequence ID" value="OMERI01G24310.3"/>
    <property type="gene ID" value="OMERI01G24310"/>
</dbReference>
<feature type="chain" id="PRO_5002355627" description="Secreted protein" evidence="2">
    <location>
        <begin position="20"/>
        <end position="64"/>
    </location>
</feature>
<keyword evidence="2" id="KW-0732">Signal</keyword>
<dbReference type="Proteomes" id="UP000008021">
    <property type="component" value="Chromosome 1"/>
</dbReference>
<evidence type="ECO:0000256" key="2">
    <source>
        <dbReference type="SAM" id="SignalP"/>
    </source>
</evidence>
<evidence type="ECO:0000313" key="4">
    <source>
        <dbReference type="Proteomes" id="UP000008021"/>
    </source>
</evidence>
<protein>
    <recommendedName>
        <fullName evidence="5">Secreted protein</fullName>
    </recommendedName>
</protein>
<reference evidence="3" key="2">
    <citation type="submission" date="2018-05" db="EMBL/GenBank/DDBJ databases">
        <title>OmerRS3 (Oryza meridionalis Reference Sequence Version 3).</title>
        <authorList>
            <person name="Zhang J."/>
            <person name="Kudrna D."/>
            <person name="Lee S."/>
            <person name="Talag J."/>
            <person name="Welchert J."/>
            <person name="Wing R.A."/>
        </authorList>
    </citation>
    <scope>NUCLEOTIDE SEQUENCE [LARGE SCALE GENOMIC DNA]</scope>
    <source>
        <strain evidence="3">cv. OR44</strain>
    </source>
</reference>
<evidence type="ECO:0000256" key="1">
    <source>
        <dbReference type="SAM" id="MobiDB-lite"/>
    </source>
</evidence>
<dbReference type="HOGENOM" id="CLU_2871445_0_0_1"/>
<dbReference type="AlphaFoldDB" id="A0A0E0C648"/>
<dbReference type="Gramene" id="OMERI01G24310.3">
    <property type="protein sequence ID" value="OMERI01G24310.3"/>
    <property type="gene ID" value="OMERI01G24310"/>
</dbReference>
<organism evidence="3">
    <name type="scientific">Oryza meridionalis</name>
    <dbReference type="NCBI Taxonomy" id="40149"/>
    <lineage>
        <taxon>Eukaryota</taxon>
        <taxon>Viridiplantae</taxon>
        <taxon>Streptophyta</taxon>
        <taxon>Embryophyta</taxon>
        <taxon>Tracheophyta</taxon>
        <taxon>Spermatophyta</taxon>
        <taxon>Magnoliopsida</taxon>
        <taxon>Liliopsida</taxon>
        <taxon>Poales</taxon>
        <taxon>Poaceae</taxon>
        <taxon>BOP clade</taxon>
        <taxon>Oryzoideae</taxon>
        <taxon>Oryzeae</taxon>
        <taxon>Oryzinae</taxon>
        <taxon>Oryza</taxon>
    </lineage>
</organism>
<evidence type="ECO:0000313" key="3">
    <source>
        <dbReference type="EnsemblPlants" id="OMERI01G24310.3"/>
    </source>
</evidence>
<feature type="compositionally biased region" description="Basic and acidic residues" evidence="1">
    <location>
        <begin position="42"/>
        <end position="57"/>
    </location>
</feature>
<sequence>MAKTLILLLLLVCSRDDESVTTSLHRRRRLRFDLRGRHEIGASERRKSREVERENHSVSKRRRP</sequence>
<name>A0A0E0C648_9ORYZ</name>
<evidence type="ECO:0008006" key="5">
    <source>
        <dbReference type="Google" id="ProtNLM"/>
    </source>
</evidence>
<keyword evidence="4" id="KW-1185">Reference proteome</keyword>
<proteinExistence type="predicted"/>
<feature type="signal peptide" evidence="2">
    <location>
        <begin position="1"/>
        <end position="19"/>
    </location>
</feature>